<dbReference type="STRING" id="763665.A0A2G5BF90"/>
<dbReference type="AlphaFoldDB" id="A0A2G5BF90"/>
<organism evidence="3 4">
    <name type="scientific">Coemansia reversa (strain ATCC 12441 / NRRL 1564)</name>
    <dbReference type="NCBI Taxonomy" id="763665"/>
    <lineage>
        <taxon>Eukaryota</taxon>
        <taxon>Fungi</taxon>
        <taxon>Fungi incertae sedis</taxon>
        <taxon>Zoopagomycota</taxon>
        <taxon>Kickxellomycotina</taxon>
        <taxon>Kickxellomycetes</taxon>
        <taxon>Kickxellales</taxon>
        <taxon>Kickxellaceae</taxon>
        <taxon>Coemansia</taxon>
    </lineage>
</organism>
<dbReference type="PANTHER" id="PTHR12205">
    <property type="entry name" value="CENTROMERE/KINETOCHORE PROTEIN ZW10"/>
    <property type="match status" value="1"/>
</dbReference>
<dbReference type="GO" id="GO:0006888">
    <property type="term" value="P:endoplasmic reticulum to Golgi vesicle-mediated transport"/>
    <property type="evidence" value="ECO:0007669"/>
    <property type="project" value="TreeGrafter"/>
</dbReference>
<dbReference type="GO" id="GO:0007094">
    <property type="term" value="P:mitotic spindle assembly checkpoint signaling"/>
    <property type="evidence" value="ECO:0007669"/>
    <property type="project" value="TreeGrafter"/>
</dbReference>
<reference evidence="3 4" key="1">
    <citation type="journal article" date="2015" name="Genome Biol. Evol.">
        <title>Phylogenomic analyses indicate that early fungi evolved digesting cell walls of algal ancestors of land plants.</title>
        <authorList>
            <person name="Chang Y."/>
            <person name="Wang S."/>
            <person name="Sekimoto S."/>
            <person name="Aerts A.L."/>
            <person name="Choi C."/>
            <person name="Clum A."/>
            <person name="LaButti K.M."/>
            <person name="Lindquist E.A."/>
            <person name="Yee Ngan C."/>
            <person name="Ohm R.A."/>
            <person name="Salamov A.A."/>
            <person name="Grigoriev I.V."/>
            <person name="Spatafora J.W."/>
            <person name="Berbee M.L."/>
        </authorList>
    </citation>
    <scope>NUCLEOTIDE SEQUENCE [LARGE SCALE GENOMIC DNA]</scope>
    <source>
        <strain evidence="3 4">NRRL 1564</strain>
    </source>
</reference>
<feature type="compositionally biased region" description="Basic residues" evidence="1">
    <location>
        <begin position="1"/>
        <end position="10"/>
    </location>
</feature>
<dbReference type="PANTHER" id="PTHR12205:SF0">
    <property type="entry name" value="CENTROMERE_KINETOCHORE PROTEIN ZW10 HOMOLOG"/>
    <property type="match status" value="1"/>
</dbReference>
<gene>
    <name evidence="3" type="ORF">COEREDRAFT_14466</name>
</gene>
<evidence type="ECO:0000313" key="3">
    <source>
        <dbReference type="EMBL" id="PIA17652.1"/>
    </source>
</evidence>
<dbReference type="EMBL" id="KZ303493">
    <property type="protein sequence ID" value="PIA17652.1"/>
    <property type="molecule type" value="Genomic_DNA"/>
</dbReference>
<dbReference type="Pfam" id="PF20666">
    <property type="entry name" value="ZW10_C"/>
    <property type="match status" value="1"/>
</dbReference>
<dbReference type="Proteomes" id="UP000242474">
    <property type="component" value="Unassembled WGS sequence"/>
</dbReference>
<feature type="compositionally biased region" description="Polar residues" evidence="1">
    <location>
        <begin position="11"/>
        <end position="26"/>
    </location>
</feature>
<dbReference type="InterPro" id="IPR048343">
    <property type="entry name" value="ZW10_C"/>
</dbReference>
<accession>A0A2G5BF90</accession>
<name>A0A2G5BF90_COERN</name>
<dbReference type="GO" id="GO:0005737">
    <property type="term" value="C:cytoplasm"/>
    <property type="evidence" value="ECO:0007669"/>
    <property type="project" value="GOC"/>
</dbReference>
<sequence length="760" mass="85413">MKRSQRRYRRQSTANNQKEFEQQTSEEQLDTLERLIEEARALTYEAVYSHYRDFLSIQLYGHDPLDEVATLNDKYDIARTSASDALNSEDIERLDMVGRALRAVVRLARAHASLKEVDDQILHGDVAVAASSIAEATTLLLELEDDVPRLINVEPLEILQSQNVKKRAALKSELDYLMDQMYRVNGSSDVYELTVSYCIMSNYDDVPYENPVTLGDLFFALTELGMDKEKADTLISLLTDRWLAPLLRNPHDSLSVSRTKLFATMSIGAFTASSSNSKQETMSLRVASMSRPDMEQHCATLREKWEIVLGFVRDEIFHEVNVEEDHAELFAYMGGQLWTTLWPLVREELLVPLVPADIDDISDTQCMAPLMELEEVWLNTGLITADSMFVRDSIRSLLQTYVSKRRYDLLTTVATILASEDANTVTVGGEGPVIDLLCEYSSGGKKEEKGSQKAAKGFTMSEDDEGGSLAFMRCSISVQAQTLVEFARETIEFTHTGDEKTAALYFHAVRDAFTLYRCLVPCRWATELLVDPKRAFVMHNDCEFICHHLSTLGYRLRDHWPPTLKASATFIDLIAAYRALARSSLTPMLNRVRDQITQALGSWTEPYWLSSKLGNVDLDIGMLAGESAEDLDNAENSLTVACCGTIGQISHVSSAHLSRDMHLKVLGILCDVVIAHVAKRLKETKTVSDSTARELIRLIGPVLSLEDRFTCTALNGGKAPVAKFSQEWDHLQTEICRLSSISAQRTFEDIEVLQKPTFKY</sequence>
<keyword evidence="4" id="KW-1185">Reference proteome</keyword>
<feature type="domain" description="Centromere/kinetochore protein zw10 C-terminal" evidence="2">
    <location>
        <begin position="470"/>
        <end position="596"/>
    </location>
</feature>
<feature type="region of interest" description="Disordered" evidence="1">
    <location>
        <begin position="1"/>
        <end position="26"/>
    </location>
</feature>
<protein>
    <submittedName>
        <fullName evidence="3">Zw10-domain-containing protein</fullName>
    </submittedName>
</protein>
<evidence type="ECO:0000259" key="2">
    <source>
        <dbReference type="Pfam" id="PF20666"/>
    </source>
</evidence>
<dbReference type="GO" id="GO:1990423">
    <property type="term" value="C:RZZ complex"/>
    <property type="evidence" value="ECO:0007669"/>
    <property type="project" value="TreeGrafter"/>
</dbReference>
<proteinExistence type="predicted"/>
<evidence type="ECO:0000313" key="4">
    <source>
        <dbReference type="Proteomes" id="UP000242474"/>
    </source>
</evidence>
<dbReference type="OrthoDB" id="534815at2759"/>
<evidence type="ECO:0000256" key="1">
    <source>
        <dbReference type="SAM" id="MobiDB-lite"/>
    </source>
</evidence>